<comment type="caution">
    <text evidence="1">The sequence shown here is derived from an EMBL/GenBank/DDBJ whole genome shotgun (WGS) entry which is preliminary data.</text>
</comment>
<evidence type="ECO:0000313" key="2">
    <source>
        <dbReference type="Proteomes" id="UP001054252"/>
    </source>
</evidence>
<name>A0AAV5J356_9ROSI</name>
<sequence>MISSEPSKGHWECASRTVRHLVDLYQASLNEKGKGKGKGKGKDPELNFIEHNNVDLDTHLDVANFFEAVEKLNGVGDTQPRVRLIMSS</sequence>
<dbReference type="Proteomes" id="UP001054252">
    <property type="component" value="Unassembled WGS sequence"/>
</dbReference>
<dbReference type="EMBL" id="BPVZ01000022">
    <property type="protein sequence ID" value="GKV04888.1"/>
    <property type="molecule type" value="Genomic_DNA"/>
</dbReference>
<proteinExistence type="predicted"/>
<reference evidence="1 2" key="1">
    <citation type="journal article" date="2021" name="Commun. Biol.">
        <title>The genome of Shorea leprosula (Dipterocarpaceae) highlights the ecological relevance of drought in aseasonal tropical rainforests.</title>
        <authorList>
            <person name="Ng K.K.S."/>
            <person name="Kobayashi M.J."/>
            <person name="Fawcett J.A."/>
            <person name="Hatakeyama M."/>
            <person name="Paape T."/>
            <person name="Ng C.H."/>
            <person name="Ang C.C."/>
            <person name="Tnah L.H."/>
            <person name="Lee C.T."/>
            <person name="Nishiyama T."/>
            <person name="Sese J."/>
            <person name="O'Brien M.J."/>
            <person name="Copetti D."/>
            <person name="Mohd Noor M.I."/>
            <person name="Ong R.C."/>
            <person name="Putra M."/>
            <person name="Sireger I.Z."/>
            <person name="Indrioko S."/>
            <person name="Kosugi Y."/>
            <person name="Izuno A."/>
            <person name="Isagi Y."/>
            <person name="Lee S.L."/>
            <person name="Shimizu K.K."/>
        </authorList>
    </citation>
    <scope>NUCLEOTIDE SEQUENCE [LARGE SCALE GENOMIC DNA]</scope>
    <source>
        <strain evidence="1">214</strain>
    </source>
</reference>
<accession>A0AAV5J356</accession>
<organism evidence="1 2">
    <name type="scientific">Rubroshorea leprosula</name>
    <dbReference type="NCBI Taxonomy" id="152421"/>
    <lineage>
        <taxon>Eukaryota</taxon>
        <taxon>Viridiplantae</taxon>
        <taxon>Streptophyta</taxon>
        <taxon>Embryophyta</taxon>
        <taxon>Tracheophyta</taxon>
        <taxon>Spermatophyta</taxon>
        <taxon>Magnoliopsida</taxon>
        <taxon>eudicotyledons</taxon>
        <taxon>Gunneridae</taxon>
        <taxon>Pentapetalae</taxon>
        <taxon>rosids</taxon>
        <taxon>malvids</taxon>
        <taxon>Malvales</taxon>
        <taxon>Dipterocarpaceae</taxon>
        <taxon>Rubroshorea</taxon>
    </lineage>
</organism>
<evidence type="ECO:0000313" key="1">
    <source>
        <dbReference type="EMBL" id="GKV04888.1"/>
    </source>
</evidence>
<gene>
    <name evidence="1" type="ORF">SLEP1_g16983</name>
</gene>
<dbReference type="AlphaFoldDB" id="A0AAV5J356"/>
<protein>
    <submittedName>
        <fullName evidence="1">Uncharacterized protein</fullName>
    </submittedName>
</protein>
<keyword evidence="2" id="KW-1185">Reference proteome</keyword>